<feature type="coiled-coil region" evidence="1">
    <location>
        <begin position="62"/>
        <end position="128"/>
    </location>
</feature>
<dbReference type="OrthoDB" id="424402at2759"/>
<keyword evidence="1" id="KW-0175">Coiled coil</keyword>
<protein>
    <submittedName>
        <fullName evidence="3">RPP25L protein</fullName>
    </submittedName>
</protein>
<sequence>MEMRADCTSPKKPASRCFRPLALAPVFERESFPHEALRSHPESKRRRPVSNEKTPLSSWQYVDHRQQRVEDMEHDLERVRSRLVDIENSLGFLKQECYHEEREGHRLQRELEEEVRLMDSQLERFRRDDTTLAKHWEAQRFRADQAWDSSHSFAPSSGR</sequence>
<comment type="caution">
    <text evidence="3">The sequence shown here is derived from an EMBL/GenBank/DDBJ whole genome shotgun (WGS) entry which is preliminary data.</text>
</comment>
<accession>A0A812LXT0</accession>
<organism evidence="3 4">
    <name type="scientific">Symbiodinium natans</name>
    <dbReference type="NCBI Taxonomy" id="878477"/>
    <lineage>
        <taxon>Eukaryota</taxon>
        <taxon>Sar</taxon>
        <taxon>Alveolata</taxon>
        <taxon>Dinophyceae</taxon>
        <taxon>Suessiales</taxon>
        <taxon>Symbiodiniaceae</taxon>
        <taxon>Symbiodinium</taxon>
    </lineage>
</organism>
<feature type="compositionally biased region" description="Basic and acidic residues" evidence="2">
    <location>
        <begin position="32"/>
        <end position="42"/>
    </location>
</feature>
<name>A0A812LXT0_9DINO</name>
<proteinExistence type="predicted"/>
<evidence type="ECO:0000256" key="2">
    <source>
        <dbReference type="SAM" id="MobiDB-lite"/>
    </source>
</evidence>
<dbReference type="EMBL" id="CAJNDS010001202">
    <property type="protein sequence ID" value="CAE7251505.1"/>
    <property type="molecule type" value="Genomic_DNA"/>
</dbReference>
<dbReference type="AlphaFoldDB" id="A0A812LXT0"/>
<evidence type="ECO:0000313" key="4">
    <source>
        <dbReference type="Proteomes" id="UP000604046"/>
    </source>
</evidence>
<reference evidence="3" key="1">
    <citation type="submission" date="2021-02" db="EMBL/GenBank/DDBJ databases">
        <authorList>
            <person name="Dougan E. K."/>
            <person name="Rhodes N."/>
            <person name="Thang M."/>
            <person name="Chan C."/>
        </authorList>
    </citation>
    <scope>NUCLEOTIDE SEQUENCE</scope>
</reference>
<evidence type="ECO:0000313" key="3">
    <source>
        <dbReference type="EMBL" id="CAE7251505.1"/>
    </source>
</evidence>
<evidence type="ECO:0000256" key="1">
    <source>
        <dbReference type="SAM" id="Coils"/>
    </source>
</evidence>
<gene>
    <name evidence="3" type="primary">RPP25L</name>
    <name evidence="3" type="ORF">SNAT2548_LOCUS12464</name>
</gene>
<feature type="region of interest" description="Disordered" evidence="2">
    <location>
        <begin position="32"/>
        <end position="58"/>
    </location>
</feature>
<keyword evidence="4" id="KW-1185">Reference proteome</keyword>
<dbReference type="Proteomes" id="UP000604046">
    <property type="component" value="Unassembled WGS sequence"/>
</dbReference>